<evidence type="ECO:0000256" key="2">
    <source>
        <dbReference type="ARBA" id="ARBA00004752"/>
    </source>
</evidence>
<feature type="active site" evidence="13">
    <location>
        <position position="111"/>
    </location>
</feature>
<gene>
    <name evidence="18" type="ORF">SAMN02745883_00060</name>
</gene>
<dbReference type="InterPro" id="IPR037167">
    <property type="entry name" value="Peptidase_S11_C_sf"/>
</dbReference>
<dbReference type="PANTHER" id="PTHR21581:SF33">
    <property type="entry name" value="D-ALANYL-D-ALANINE CARBOXYPEPTIDASE DACB"/>
    <property type="match status" value="1"/>
</dbReference>
<protein>
    <recommendedName>
        <fullName evidence="4">serine-type D-Ala-D-Ala carboxypeptidase</fullName>
        <ecNumber evidence="4">3.4.16.4</ecNumber>
    </recommendedName>
</protein>
<evidence type="ECO:0000256" key="16">
    <source>
        <dbReference type="SAM" id="SignalP"/>
    </source>
</evidence>
<sequence length="366" mass="41278">MKYLNLKKFICLIIISALLIPNLSWANSASSAIVMEVRTGRILYAKNIHKKLPMASTTKIMTALLAVENSNLDEKVKIPPNAVGIEGSSIYLRSGEIITLEDLLYGLMLCSGNDAAVAIANYISGSVEEFVKLMNKRAKEIGAKNTNFMNPHGLHHKNHYTTAYDLALITRKALLNDEFKKIVSTKRWIANRKGYNCFYNKNKTLRQFSGGDGVKIGYTKAAGRCLVASATRNGMQIISVVLNDYNWFEDCYNLMEESFKKYRPYKVLSKNKRVKSFTVLNGKKNKSYLAVKQDIIIPVKKEEEKKVIVVFENRKKVQAPVAKGQILGKAKVYIGDKLLATADLIATEDIRKNSFLDFIKNIFKRK</sequence>
<comment type="pathway">
    <text evidence="2">Cell wall biogenesis; peptidoglycan biosynthesis.</text>
</comment>
<dbReference type="InterPro" id="IPR015956">
    <property type="entry name" value="Peniciliin-bd_prot_C_sf"/>
</dbReference>
<keyword evidence="6" id="KW-0645">Protease</keyword>
<dbReference type="Gene3D" id="2.60.410.10">
    <property type="entry name" value="D-Ala-D-Ala carboxypeptidase, C-terminal domain"/>
    <property type="match status" value="1"/>
</dbReference>
<evidence type="ECO:0000256" key="1">
    <source>
        <dbReference type="ARBA" id="ARBA00003217"/>
    </source>
</evidence>
<evidence type="ECO:0000259" key="17">
    <source>
        <dbReference type="SMART" id="SM00936"/>
    </source>
</evidence>
<dbReference type="STRING" id="1121266.SAMN02745883_00060"/>
<dbReference type="GO" id="GO:0009002">
    <property type="term" value="F:serine-type D-Ala-D-Ala carboxypeptidase activity"/>
    <property type="evidence" value="ECO:0007669"/>
    <property type="project" value="UniProtKB-EC"/>
</dbReference>
<evidence type="ECO:0000256" key="10">
    <source>
        <dbReference type="ARBA" id="ARBA00022984"/>
    </source>
</evidence>
<evidence type="ECO:0000256" key="9">
    <source>
        <dbReference type="ARBA" id="ARBA00022960"/>
    </source>
</evidence>
<dbReference type="AlphaFoldDB" id="A0A1M6L3M8"/>
<feature type="signal peptide" evidence="16">
    <location>
        <begin position="1"/>
        <end position="26"/>
    </location>
</feature>
<feature type="chain" id="PRO_5012770903" description="serine-type D-Ala-D-Ala carboxypeptidase" evidence="16">
    <location>
        <begin position="27"/>
        <end position="366"/>
    </location>
</feature>
<keyword evidence="5 18" id="KW-0121">Carboxypeptidase</keyword>
<keyword evidence="8" id="KW-0378">Hydrolase</keyword>
<dbReference type="InterPro" id="IPR001967">
    <property type="entry name" value="Peptidase_S11_N"/>
</dbReference>
<keyword evidence="9" id="KW-0133">Cell shape</keyword>
<evidence type="ECO:0000256" key="15">
    <source>
        <dbReference type="RuleBase" id="RU004016"/>
    </source>
</evidence>
<evidence type="ECO:0000256" key="13">
    <source>
        <dbReference type="PIRSR" id="PIRSR618044-1"/>
    </source>
</evidence>
<dbReference type="UniPathway" id="UPA00219"/>
<dbReference type="EC" id="3.4.16.4" evidence="4"/>
<proteinExistence type="inferred from homology"/>
<keyword evidence="19" id="KW-1185">Reference proteome</keyword>
<feature type="active site" description="Proton acceptor" evidence="13">
    <location>
        <position position="59"/>
    </location>
</feature>
<dbReference type="RefSeq" id="WP_242945004.1">
    <property type="nucleotide sequence ID" value="NZ_FRAJ01000003.1"/>
</dbReference>
<dbReference type="GO" id="GO:0071555">
    <property type="term" value="P:cell wall organization"/>
    <property type="evidence" value="ECO:0007669"/>
    <property type="project" value="UniProtKB-KW"/>
</dbReference>
<keyword evidence="10" id="KW-0573">Peptidoglycan synthesis</keyword>
<dbReference type="GO" id="GO:0009252">
    <property type="term" value="P:peptidoglycan biosynthetic process"/>
    <property type="evidence" value="ECO:0007669"/>
    <property type="project" value="UniProtKB-UniPathway"/>
</dbReference>
<dbReference type="Pfam" id="PF07943">
    <property type="entry name" value="PBP5_C"/>
    <property type="match status" value="1"/>
</dbReference>
<evidence type="ECO:0000256" key="5">
    <source>
        <dbReference type="ARBA" id="ARBA00022645"/>
    </source>
</evidence>
<dbReference type="EMBL" id="FRAJ01000003">
    <property type="protein sequence ID" value="SHJ65818.1"/>
    <property type="molecule type" value="Genomic_DNA"/>
</dbReference>
<dbReference type="SUPFAM" id="SSF56601">
    <property type="entry name" value="beta-lactamase/transpeptidase-like"/>
    <property type="match status" value="1"/>
</dbReference>
<organism evidence="18 19">
    <name type="scientific">Caminicella sporogenes DSM 14501</name>
    <dbReference type="NCBI Taxonomy" id="1121266"/>
    <lineage>
        <taxon>Bacteria</taxon>
        <taxon>Bacillati</taxon>
        <taxon>Bacillota</taxon>
        <taxon>Clostridia</taxon>
        <taxon>Peptostreptococcales</taxon>
        <taxon>Caminicellaceae</taxon>
        <taxon>Caminicella</taxon>
    </lineage>
</organism>
<comment type="function">
    <text evidence="1">Removes C-terminal D-alanyl residues from sugar-peptide cell wall precursors.</text>
</comment>
<comment type="similarity">
    <text evidence="3 15">Belongs to the peptidase S11 family.</text>
</comment>
<reference evidence="18 19" key="1">
    <citation type="submission" date="2016-11" db="EMBL/GenBank/DDBJ databases">
        <authorList>
            <person name="Jaros S."/>
            <person name="Januszkiewicz K."/>
            <person name="Wedrychowicz H."/>
        </authorList>
    </citation>
    <scope>NUCLEOTIDE SEQUENCE [LARGE SCALE GENOMIC DNA]</scope>
    <source>
        <strain evidence="18 19">DSM 14501</strain>
    </source>
</reference>
<evidence type="ECO:0000256" key="11">
    <source>
        <dbReference type="ARBA" id="ARBA00023316"/>
    </source>
</evidence>
<dbReference type="Gene3D" id="3.40.710.10">
    <property type="entry name" value="DD-peptidase/beta-lactamase superfamily"/>
    <property type="match status" value="1"/>
</dbReference>
<evidence type="ECO:0000256" key="6">
    <source>
        <dbReference type="ARBA" id="ARBA00022670"/>
    </source>
</evidence>
<feature type="domain" description="Peptidase S11 D-Ala-D-Ala carboxypeptidase A C-terminal" evidence="17">
    <location>
        <begin position="262"/>
        <end position="352"/>
    </location>
</feature>
<dbReference type="InterPro" id="IPR012338">
    <property type="entry name" value="Beta-lactam/transpept-like"/>
</dbReference>
<name>A0A1M6L3M8_9FIRM</name>
<dbReference type="Pfam" id="PF00768">
    <property type="entry name" value="Peptidase_S11"/>
    <property type="match status" value="1"/>
</dbReference>
<dbReference type="GO" id="GO:0006508">
    <property type="term" value="P:proteolysis"/>
    <property type="evidence" value="ECO:0007669"/>
    <property type="project" value="UniProtKB-KW"/>
</dbReference>
<dbReference type="InterPro" id="IPR018044">
    <property type="entry name" value="Peptidase_S11"/>
</dbReference>
<dbReference type="PANTHER" id="PTHR21581">
    <property type="entry name" value="D-ALANYL-D-ALANINE CARBOXYPEPTIDASE"/>
    <property type="match status" value="1"/>
</dbReference>
<evidence type="ECO:0000256" key="14">
    <source>
        <dbReference type="PIRSR" id="PIRSR618044-2"/>
    </source>
</evidence>
<evidence type="ECO:0000256" key="7">
    <source>
        <dbReference type="ARBA" id="ARBA00022729"/>
    </source>
</evidence>
<comment type="catalytic activity">
    <reaction evidence="12">
        <text>Preferential cleavage: (Ac)2-L-Lys-D-Ala-|-D-Ala. Also transpeptidation of peptidyl-alanyl moieties that are N-acyl substituents of D-alanine.</text>
        <dbReference type="EC" id="3.4.16.4"/>
    </reaction>
</comment>
<keyword evidence="11" id="KW-0961">Cell wall biogenesis/degradation</keyword>
<evidence type="ECO:0000313" key="19">
    <source>
        <dbReference type="Proteomes" id="UP000184082"/>
    </source>
</evidence>
<dbReference type="SUPFAM" id="SSF69189">
    <property type="entry name" value="Penicillin-binding protein associated domain"/>
    <property type="match status" value="1"/>
</dbReference>
<keyword evidence="7 16" id="KW-0732">Signal</keyword>
<dbReference type="Proteomes" id="UP000184082">
    <property type="component" value="Unassembled WGS sequence"/>
</dbReference>
<feature type="active site" description="Acyl-ester intermediate" evidence="13">
    <location>
        <position position="56"/>
    </location>
</feature>
<evidence type="ECO:0000256" key="12">
    <source>
        <dbReference type="ARBA" id="ARBA00034000"/>
    </source>
</evidence>
<dbReference type="InterPro" id="IPR012907">
    <property type="entry name" value="Peptidase_S11_C"/>
</dbReference>
<dbReference type="SMART" id="SM00936">
    <property type="entry name" value="PBP5_C"/>
    <property type="match status" value="1"/>
</dbReference>
<accession>A0A1M6L3M8</accession>
<evidence type="ECO:0000256" key="8">
    <source>
        <dbReference type="ARBA" id="ARBA00022801"/>
    </source>
</evidence>
<evidence type="ECO:0000256" key="4">
    <source>
        <dbReference type="ARBA" id="ARBA00012448"/>
    </source>
</evidence>
<dbReference type="GO" id="GO:0008360">
    <property type="term" value="P:regulation of cell shape"/>
    <property type="evidence" value="ECO:0007669"/>
    <property type="project" value="UniProtKB-KW"/>
</dbReference>
<evidence type="ECO:0000256" key="3">
    <source>
        <dbReference type="ARBA" id="ARBA00007164"/>
    </source>
</evidence>
<evidence type="ECO:0000313" key="18">
    <source>
        <dbReference type="EMBL" id="SHJ65818.1"/>
    </source>
</evidence>
<dbReference type="PRINTS" id="PR00725">
    <property type="entry name" value="DADACBPTASE1"/>
</dbReference>
<feature type="binding site" evidence="14">
    <location>
        <position position="215"/>
    </location>
    <ligand>
        <name>substrate</name>
    </ligand>
</feature>